<protein>
    <recommendedName>
        <fullName evidence="5">Secreted peptide</fullName>
    </recommendedName>
</protein>
<evidence type="ECO:0000256" key="2">
    <source>
        <dbReference type="SAM" id="SignalP"/>
    </source>
</evidence>
<evidence type="ECO:0000313" key="3">
    <source>
        <dbReference type="EMBL" id="KAJ4391700.1"/>
    </source>
</evidence>
<evidence type="ECO:0008006" key="5">
    <source>
        <dbReference type="Google" id="ProtNLM"/>
    </source>
</evidence>
<keyword evidence="1" id="KW-0472">Membrane</keyword>
<organism evidence="3 4">
    <name type="scientific">Gnomoniopsis smithogilvyi</name>
    <dbReference type="NCBI Taxonomy" id="1191159"/>
    <lineage>
        <taxon>Eukaryota</taxon>
        <taxon>Fungi</taxon>
        <taxon>Dikarya</taxon>
        <taxon>Ascomycota</taxon>
        <taxon>Pezizomycotina</taxon>
        <taxon>Sordariomycetes</taxon>
        <taxon>Sordariomycetidae</taxon>
        <taxon>Diaporthales</taxon>
        <taxon>Gnomoniaceae</taxon>
        <taxon>Gnomoniopsis</taxon>
    </lineage>
</organism>
<accession>A0A9W9CXX9</accession>
<evidence type="ECO:0000256" key="1">
    <source>
        <dbReference type="SAM" id="Phobius"/>
    </source>
</evidence>
<feature type="transmembrane region" description="Helical" evidence="1">
    <location>
        <begin position="51"/>
        <end position="69"/>
    </location>
</feature>
<keyword evidence="1" id="KW-1133">Transmembrane helix</keyword>
<feature type="chain" id="PRO_5040841153" description="Secreted peptide" evidence="2">
    <location>
        <begin position="32"/>
        <end position="119"/>
    </location>
</feature>
<keyword evidence="1" id="KW-0812">Transmembrane</keyword>
<dbReference type="EMBL" id="JAPEVB010000003">
    <property type="protein sequence ID" value="KAJ4391700.1"/>
    <property type="molecule type" value="Genomic_DNA"/>
</dbReference>
<keyword evidence="2" id="KW-0732">Signal</keyword>
<dbReference type="AlphaFoldDB" id="A0A9W9CXX9"/>
<keyword evidence="4" id="KW-1185">Reference proteome</keyword>
<sequence length="119" mass="12428">MLAAIAPIFALATISSLLLVVAVEVAADVEAEVIATPERVLVLTEVNVVNIPALVVVIVLNTFVTVPLVKNADSDTSNGVLAEKSRVMHRMRVVKERMDSRVDGSSTGGLIVPPGISVG</sequence>
<dbReference type="Proteomes" id="UP001140453">
    <property type="component" value="Unassembled WGS sequence"/>
</dbReference>
<evidence type="ECO:0000313" key="4">
    <source>
        <dbReference type="Proteomes" id="UP001140453"/>
    </source>
</evidence>
<name>A0A9W9CXX9_9PEZI</name>
<proteinExistence type="predicted"/>
<gene>
    <name evidence="3" type="ORF">N0V93_005320</name>
</gene>
<feature type="signal peptide" evidence="2">
    <location>
        <begin position="1"/>
        <end position="31"/>
    </location>
</feature>
<comment type="caution">
    <text evidence="3">The sequence shown here is derived from an EMBL/GenBank/DDBJ whole genome shotgun (WGS) entry which is preliminary data.</text>
</comment>
<reference evidence="3" key="1">
    <citation type="submission" date="2022-10" db="EMBL/GenBank/DDBJ databases">
        <title>Tapping the CABI collections for fungal endophytes: first genome assemblies for Collariella, Neodidymelliopsis, Ascochyta clinopodiicola, Didymella pomorum, Didymosphaeria variabile, Neocosmospora piperis and Neocucurbitaria cava.</title>
        <authorList>
            <person name="Hill R."/>
        </authorList>
    </citation>
    <scope>NUCLEOTIDE SEQUENCE</scope>
    <source>
        <strain evidence="3">IMI 355082</strain>
    </source>
</reference>